<protein>
    <submittedName>
        <fullName evidence="2">Excinuclease ABC subunit C</fullName>
    </submittedName>
</protein>
<name>A0A1G2TIS3_9BACT</name>
<organism evidence="2 3">
    <name type="scientific">Candidatus Zambryskibacteria bacterium RIFCSPHIGHO2_02_FULL_43_14</name>
    <dbReference type="NCBI Taxonomy" id="1802748"/>
    <lineage>
        <taxon>Bacteria</taxon>
        <taxon>Candidatus Zambryskiibacteriota</taxon>
    </lineage>
</organism>
<comment type="caution">
    <text evidence="2">The sequence shown here is derived from an EMBL/GenBank/DDBJ whole genome shotgun (WGS) entry which is preliminary data.</text>
</comment>
<dbReference type="Proteomes" id="UP000178175">
    <property type="component" value="Unassembled WGS sequence"/>
</dbReference>
<dbReference type="AlphaFoldDB" id="A0A1G2TIS3"/>
<evidence type="ECO:0000313" key="2">
    <source>
        <dbReference type="EMBL" id="OHA97083.1"/>
    </source>
</evidence>
<dbReference type="PROSITE" id="PS50164">
    <property type="entry name" value="GIY_YIG"/>
    <property type="match status" value="1"/>
</dbReference>
<dbReference type="Pfam" id="PF01541">
    <property type="entry name" value="GIY-YIG"/>
    <property type="match status" value="1"/>
</dbReference>
<sequence length="78" mass="9301">MYYVYSLKCKDGFYVGCTDDLKDRMTRHEKGHVPATKDRLPIKLDFYFAIPDKYKAFEFEKYLKSGSGRAFIKKRFLN</sequence>
<dbReference type="Gene3D" id="3.40.1440.10">
    <property type="entry name" value="GIY-YIG endonuclease"/>
    <property type="match status" value="1"/>
</dbReference>
<dbReference type="InterPro" id="IPR035901">
    <property type="entry name" value="GIY-YIG_endonuc_sf"/>
</dbReference>
<dbReference type="EMBL" id="MHVR01000001">
    <property type="protein sequence ID" value="OHA97083.1"/>
    <property type="molecule type" value="Genomic_DNA"/>
</dbReference>
<dbReference type="InterPro" id="IPR000305">
    <property type="entry name" value="GIY-YIG_endonuc"/>
</dbReference>
<dbReference type="SUPFAM" id="SSF82771">
    <property type="entry name" value="GIY-YIG endonuclease"/>
    <property type="match status" value="1"/>
</dbReference>
<evidence type="ECO:0000313" key="3">
    <source>
        <dbReference type="Proteomes" id="UP000178175"/>
    </source>
</evidence>
<reference evidence="2 3" key="1">
    <citation type="journal article" date="2016" name="Nat. Commun.">
        <title>Thousands of microbial genomes shed light on interconnected biogeochemical processes in an aquifer system.</title>
        <authorList>
            <person name="Anantharaman K."/>
            <person name="Brown C.T."/>
            <person name="Hug L.A."/>
            <person name="Sharon I."/>
            <person name="Castelle C.J."/>
            <person name="Probst A.J."/>
            <person name="Thomas B.C."/>
            <person name="Singh A."/>
            <person name="Wilkins M.J."/>
            <person name="Karaoz U."/>
            <person name="Brodie E.L."/>
            <person name="Williams K.H."/>
            <person name="Hubbard S.S."/>
            <person name="Banfield J.F."/>
        </authorList>
    </citation>
    <scope>NUCLEOTIDE SEQUENCE [LARGE SCALE GENOMIC DNA]</scope>
</reference>
<gene>
    <name evidence="2" type="ORF">A3C70_02145</name>
</gene>
<evidence type="ECO:0000259" key="1">
    <source>
        <dbReference type="PROSITE" id="PS50164"/>
    </source>
</evidence>
<proteinExistence type="predicted"/>
<feature type="domain" description="GIY-YIG" evidence="1">
    <location>
        <begin position="1"/>
        <end position="73"/>
    </location>
</feature>
<accession>A0A1G2TIS3</accession>